<dbReference type="PROSITE" id="PS51898">
    <property type="entry name" value="TYR_RECOMBINASE"/>
    <property type="match status" value="1"/>
</dbReference>
<keyword evidence="3" id="KW-0233">DNA recombination</keyword>
<name>A0A5C6EI74_9BACT</name>
<sequence>MAMELTVLGSRELQATELPSLIAAAGRPAATAFRDFFYGELANNHTQRAYGHAVGQFLEWADLQGLELAQIRPGDVGVYLRQHAGAPSTKKQHRSAIKRFFDLLVERHVCLINPAASAKTEKHRIKQGVTPEIAKNEVRQLLATLTGTKLSQVRDRAAIGILVYTACRVGAVANLRRGDFQGQPGKMSLRFHEKGGNHQGVEVRHDLEAWINEYIERASLKTAHRDAPLFRPLVRREERLQATAMEANDVGRMVKRKLRQTGIRTELSAHSFRVATITDLIAQGVPVEDVQELAGHADARTTKLYDRTNRKATRNLVERISF</sequence>
<reference evidence="7 8" key="1">
    <citation type="submission" date="2019-02" db="EMBL/GenBank/DDBJ databases">
        <title>Deep-cultivation of Planctomycetes and their phenomic and genomic characterization uncovers novel biology.</title>
        <authorList>
            <person name="Wiegand S."/>
            <person name="Jogler M."/>
            <person name="Boedeker C."/>
            <person name="Pinto D."/>
            <person name="Vollmers J."/>
            <person name="Rivas-Marin E."/>
            <person name="Kohn T."/>
            <person name="Peeters S.H."/>
            <person name="Heuer A."/>
            <person name="Rast P."/>
            <person name="Oberbeckmann S."/>
            <person name="Bunk B."/>
            <person name="Jeske O."/>
            <person name="Meyerdierks A."/>
            <person name="Storesund J.E."/>
            <person name="Kallscheuer N."/>
            <person name="Luecker S."/>
            <person name="Lage O.M."/>
            <person name="Pohl T."/>
            <person name="Merkel B.J."/>
            <person name="Hornburger P."/>
            <person name="Mueller R.-W."/>
            <person name="Bruemmer F."/>
            <person name="Labrenz M."/>
            <person name="Spormann A.M."/>
            <person name="Op Den Camp H."/>
            <person name="Overmann J."/>
            <person name="Amann R."/>
            <person name="Jetten M.S.M."/>
            <person name="Mascher T."/>
            <person name="Medema M.H."/>
            <person name="Devos D.P."/>
            <person name="Kaster A.-K."/>
            <person name="Ovreas L."/>
            <person name="Rohde M."/>
            <person name="Galperin M.Y."/>
            <person name="Jogler C."/>
        </authorList>
    </citation>
    <scope>NUCLEOTIDE SEQUENCE [LARGE SCALE GENOMIC DNA]</scope>
    <source>
        <strain evidence="7 8">Poly59</strain>
    </source>
</reference>
<dbReference type="Pfam" id="PF02899">
    <property type="entry name" value="Phage_int_SAM_1"/>
    <property type="match status" value="1"/>
</dbReference>
<evidence type="ECO:0000313" key="7">
    <source>
        <dbReference type="EMBL" id="TWU49443.1"/>
    </source>
</evidence>
<dbReference type="InterPro" id="IPR011010">
    <property type="entry name" value="DNA_brk_join_enz"/>
</dbReference>
<evidence type="ECO:0000256" key="2">
    <source>
        <dbReference type="ARBA" id="ARBA00023125"/>
    </source>
</evidence>
<evidence type="ECO:0000259" key="5">
    <source>
        <dbReference type="PROSITE" id="PS51898"/>
    </source>
</evidence>
<dbReference type="Gene3D" id="1.10.443.10">
    <property type="entry name" value="Intergrase catalytic core"/>
    <property type="match status" value="1"/>
</dbReference>
<protein>
    <submittedName>
        <fullName evidence="7">Tyrosine recombinase XerD</fullName>
    </submittedName>
</protein>
<comment type="caution">
    <text evidence="7">The sequence shown here is derived from an EMBL/GenBank/DDBJ whole genome shotgun (WGS) entry which is preliminary data.</text>
</comment>
<dbReference type="InterPro" id="IPR013762">
    <property type="entry name" value="Integrase-like_cat_sf"/>
</dbReference>
<evidence type="ECO:0000256" key="3">
    <source>
        <dbReference type="ARBA" id="ARBA00023172"/>
    </source>
</evidence>
<dbReference type="InterPro" id="IPR010998">
    <property type="entry name" value="Integrase_recombinase_N"/>
</dbReference>
<dbReference type="AlphaFoldDB" id="A0A5C6EI74"/>
<evidence type="ECO:0000256" key="1">
    <source>
        <dbReference type="ARBA" id="ARBA00022908"/>
    </source>
</evidence>
<dbReference type="Gene3D" id="1.10.150.130">
    <property type="match status" value="1"/>
</dbReference>
<evidence type="ECO:0000259" key="6">
    <source>
        <dbReference type="PROSITE" id="PS51900"/>
    </source>
</evidence>
<accession>A0A5C6EI74</accession>
<dbReference type="RefSeq" id="WP_146535702.1">
    <property type="nucleotide sequence ID" value="NZ_SJPX01000004.1"/>
</dbReference>
<dbReference type="PANTHER" id="PTHR30349">
    <property type="entry name" value="PHAGE INTEGRASE-RELATED"/>
    <property type="match status" value="1"/>
</dbReference>
<proteinExistence type="predicted"/>
<evidence type="ECO:0000256" key="4">
    <source>
        <dbReference type="PROSITE-ProRule" id="PRU01248"/>
    </source>
</evidence>
<evidence type="ECO:0000313" key="8">
    <source>
        <dbReference type="Proteomes" id="UP000317977"/>
    </source>
</evidence>
<dbReference type="InterPro" id="IPR002104">
    <property type="entry name" value="Integrase_catalytic"/>
</dbReference>
<dbReference type="InterPro" id="IPR004107">
    <property type="entry name" value="Integrase_SAM-like_N"/>
</dbReference>
<gene>
    <name evidence="7" type="primary">xerD_5</name>
    <name evidence="7" type="ORF">Poly59_40580</name>
</gene>
<dbReference type="GO" id="GO:0015074">
    <property type="term" value="P:DNA integration"/>
    <property type="evidence" value="ECO:0007669"/>
    <property type="project" value="UniProtKB-KW"/>
</dbReference>
<dbReference type="SUPFAM" id="SSF56349">
    <property type="entry name" value="DNA breaking-rejoining enzymes"/>
    <property type="match status" value="1"/>
</dbReference>
<dbReference type="OrthoDB" id="7830133at2"/>
<keyword evidence="1" id="KW-0229">DNA integration</keyword>
<feature type="domain" description="Core-binding (CB)" evidence="6">
    <location>
        <begin position="28"/>
        <end position="105"/>
    </location>
</feature>
<organism evidence="7 8">
    <name type="scientific">Rubripirellula reticaptiva</name>
    <dbReference type="NCBI Taxonomy" id="2528013"/>
    <lineage>
        <taxon>Bacteria</taxon>
        <taxon>Pseudomonadati</taxon>
        <taxon>Planctomycetota</taxon>
        <taxon>Planctomycetia</taxon>
        <taxon>Pirellulales</taxon>
        <taxon>Pirellulaceae</taxon>
        <taxon>Rubripirellula</taxon>
    </lineage>
</organism>
<dbReference type="Proteomes" id="UP000317977">
    <property type="component" value="Unassembled WGS sequence"/>
</dbReference>
<feature type="domain" description="Tyr recombinase" evidence="5">
    <location>
        <begin position="124"/>
        <end position="318"/>
    </location>
</feature>
<dbReference type="InterPro" id="IPR044068">
    <property type="entry name" value="CB"/>
</dbReference>
<keyword evidence="8" id="KW-1185">Reference proteome</keyword>
<dbReference type="InterPro" id="IPR050090">
    <property type="entry name" value="Tyrosine_recombinase_XerCD"/>
</dbReference>
<dbReference type="PROSITE" id="PS51900">
    <property type="entry name" value="CB"/>
    <property type="match status" value="1"/>
</dbReference>
<dbReference type="EMBL" id="SJPX01000004">
    <property type="protein sequence ID" value="TWU49443.1"/>
    <property type="molecule type" value="Genomic_DNA"/>
</dbReference>
<keyword evidence="2 4" id="KW-0238">DNA-binding</keyword>
<dbReference type="GO" id="GO:0003677">
    <property type="term" value="F:DNA binding"/>
    <property type="evidence" value="ECO:0007669"/>
    <property type="project" value="UniProtKB-UniRule"/>
</dbReference>
<dbReference type="Pfam" id="PF00589">
    <property type="entry name" value="Phage_integrase"/>
    <property type="match status" value="1"/>
</dbReference>
<dbReference type="GO" id="GO:0006310">
    <property type="term" value="P:DNA recombination"/>
    <property type="evidence" value="ECO:0007669"/>
    <property type="project" value="UniProtKB-KW"/>
</dbReference>